<dbReference type="AlphaFoldDB" id="A0A833QUC1"/>
<name>A0A833QUC1_9POAL</name>
<dbReference type="Proteomes" id="UP000623129">
    <property type="component" value="Unassembled WGS sequence"/>
</dbReference>
<evidence type="ECO:0000313" key="2">
    <source>
        <dbReference type="Proteomes" id="UP000623129"/>
    </source>
</evidence>
<dbReference type="GO" id="GO:0042645">
    <property type="term" value="C:mitochondrial nucleoid"/>
    <property type="evidence" value="ECO:0007669"/>
    <property type="project" value="TreeGrafter"/>
</dbReference>
<organism evidence="1 2">
    <name type="scientific">Carex littledalei</name>
    <dbReference type="NCBI Taxonomy" id="544730"/>
    <lineage>
        <taxon>Eukaryota</taxon>
        <taxon>Viridiplantae</taxon>
        <taxon>Streptophyta</taxon>
        <taxon>Embryophyta</taxon>
        <taxon>Tracheophyta</taxon>
        <taxon>Spermatophyta</taxon>
        <taxon>Magnoliopsida</taxon>
        <taxon>Liliopsida</taxon>
        <taxon>Poales</taxon>
        <taxon>Cyperaceae</taxon>
        <taxon>Cyperoideae</taxon>
        <taxon>Cariceae</taxon>
        <taxon>Carex</taxon>
        <taxon>Carex subgen. Euthyceras</taxon>
    </lineage>
</organism>
<keyword evidence="2" id="KW-1185">Reference proteome</keyword>
<comment type="caution">
    <text evidence="1">The sequence shown here is derived from an EMBL/GenBank/DDBJ whole genome shotgun (WGS) entry which is preliminary data.</text>
</comment>
<proteinExistence type="predicted"/>
<protein>
    <submittedName>
        <fullName evidence="1">Uncharacterized protein</fullName>
    </submittedName>
</protein>
<dbReference type="PANTHER" id="PTHR10302">
    <property type="entry name" value="SINGLE-STRANDED DNA-BINDING PROTEIN"/>
    <property type="match status" value="1"/>
</dbReference>
<reference evidence="1" key="1">
    <citation type="submission" date="2020-01" db="EMBL/GenBank/DDBJ databases">
        <title>Genome sequence of Kobresia littledalei, the first chromosome-level genome in the family Cyperaceae.</title>
        <authorList>
            <person name="Qu G."/>
        </authorList>
    </citation>
    <scope>NUCLEOTIDE SEQUENCE</scope>
    <source>
        <strain evidence="1">C.B.Clarke</strain>
        <tissue evidence="1">Leaf</tissue>
    </source>
</reference>
<dbReference type="GO" id="GO:0006264">
    <property type="term" value="P:mitochondrial DNA replication"/>
    <property type="evidence" value="ECO:0007669"/>
    <property type="project" value="TreeGrafter"/>
</dbReference>
<dbReference type="GO" id="GO:0003697">
    <property type="term" value="F:single-stranded DNA binding"/>
    <property type="evidence" value="ECO:0007669"/>
    <property type="project" value="InterPro"/>
</dbReference>
<dbReference type="InterPro" id="IPR012340">
    <property type="entry name" value="NA-bd_OB-fold"/>
</dbReference>
<dbReference type="PANTHER" id="PTHR10302:SF0">
    <property type="entry name" value="SINGLE-STRANDED DNA-BINDING PROTEIN, MITOCHONDRIAL"/>
    <property type="match status" value="1"/>
</dbReference>
<dbReference type="EMBL" id="SWLB01000020">
    <property type="protein sequence ID" value="KAF3325311.1"/>
    <property type="molecule type" value="Genomic_DNA"/>
</dbReference>
<gene>
    <name evidence="1" type="ORF">FCM35_KLT10382</name>
</gene>
<accession>A0A833QUC1</accession>
<evidence type="ECO:0000313" key="1">
    <source>
        <dbReference type="EMBL" id="KAF3325311.1"/>
    </source>
</evidence>
<dbReference type="OrthoDB" id="1078367at2759"/>
<sequence length="251" mass="28295">MAPLTLPSSKPFFLKPSLSPCPPQNPNPCFAPISLLCSPLSLSLRSPPSLSISLSPIHCSGTNDGNFEQEAVTYPKPEAVAWSLDLANSVQLIGNVGKPVEIKRLASGNVVAWTRLGFHLFFRVNLTFWNELAHVAYQHLETGRLVSDEVKDNENTREYFKFAKIGSKVAVEKRWQAFFANPLDWWDNRRNKKNPNAPDFKHKDTNEALWINSKYIPDWVISQLEILDSKMASMQDNDRSSTVSFTDMTSL</sequence>
<dbReference type="SUPFAM" id="SSF50249">
    <property type="entry name" value="Nucleic acid-binding proteins"/>
    <property type="match status" value="1"/>
</dbReference>
<dbReference type="InterPro" id="IPR011344">
    <property type="entry name" value="ssDNA-bd"/>
</dbReference>